<dbReference type="EMBL" id="JBHSEI010000015">
    <property type="protein sequence ID" value="MFC4640157.1"/>
    <property type="molecule type" value="Genomic_DNA"/>
</dbReference>
<dbReference type="Proteomes" id="UP001595952">
    <property type="component" value="Unassembled WGS sequence"/>
</dbReference>
<protein>
    <submittedName>
        <fullName evidence="1">Uncharacterized protein</fullName>
    </submittedName>
</protein>
<evidence type="ECO:0000313" key="1">
    <source>
        <dbReference type="EMBL" id="MFC4640157.1"/>
    </source>
</evidence>
<organism evidence="1 2">
    <name type="scientific">Deinococcus hohokamensis</name>
    <dbReference type="NCBI Taxonomy" id="309883"/>
    <lineage>
        <taxon>Bacteria</taxon>
        <taxon>Thermotogati</taxon>
        <taxon>Deinococcota</taxon>
        <taxon>Deinococci</taxon>
        <taxon>Deinococcales</taxon>
        <taxon>Deinococcaceae</taxon>
        <taxon>Deinococcus</taxon>
    </lineage>
</organism>
<evidence type="ECO:0000313" key="2">
    <source>
        <dbReference type="Proteomes" id="UP001595952"/>
    </source>
</evidence>
<sequence length="50" mass="5512">MSRPPKKPKSFFTPTLWAALVWVLVLLLSLVNFAPAAADGISSVLPFARW</sequence>
<name>A0ABV9ICT5_9DEIO</name>
<proteinExistence type="predicted"/>
<reference evidence="2" key="1">
    <citation type="journal article" date="2019" name="Int. J. Syst. Evol. Microbiol.">
        <title>The Global Catalogue of Microorganisms (GCM) 10K type strain sequencing project: providing services to taxonomists for standard genome sequencing and annotation.</title>
        <authorList>
            <consortium name="The Broad Institute Genomics Platform"/>
            <consortium name="The Broad Institute Genome Sequencing Center for Infectious Disease"/>
            <person name="Wu L."/>
            <person name="Ma J."/>
        </authorList>
    </citation>
    <scope>NUCLEOTIDE SEQUENCE [LARGE SCALE GENOMIC DNA]</scope>
    <source>
        <strain evidence="2">CCUG 55995</strain>
    </source>
</reference>
<keyword evidence="2" id="KW-1185">Reference proteome</keyword>
<accession>A0ABV9ICT5</accession>
<gene>
    <name evidence="1" type="ORF">ACFO0D_17655</name>
</gene>
<comment type="caution">
    <text evidence="1">The sequence shown here is derived from an EMBL/GenBank/DDBJ whole genome shotgun (WGS) entry which is preliminary data.</text>
</comment>
<dbReference type="RefSeq" id="WP_380063142.1">
    <property type="nucleotide sequence ID" value="NZ_JBHSEI010000015.1"/>
</dbReference>